<dbReference type="Gene3D" id="3.40.50.2000">
    <property type="entry name" value="Glycogen Phosphorylase B"/>
    <property type="match status" value="2"/>
</dbReference>
<dbReference type="Proteomes" id="UP000664628">
    <property type="component" value="Unassembled WGS sequence"/>
</dbReference>
<dbReference type="SUPFAM" id="SSF53756">
    <property type="entry name" value="UDP-Glycosyltransferase/glycogen phosphorylase"/>
    <property type="match status" value="1"/>
</dbReference>
<evidence type="ECO:0000313" key="3">
    <source>
        <dbReference type="Proteomes" id="UP000664628"/>
    </source>
</evidence>
<gene>
    <name evidence="2" type="primary">glgP</name>
    <name evidence="2" type="ORF">J2I46_20330</name>
</gene>
<dbReference type="InterPro" id="IPR011834">
    <property type="entry name" value="Agluc_phsphrylas"/>
</dbReference>
<name>A0ABS3JLR0_9BACT</name>
<evidence type="ECO:0000313" key="2">
    <source>
        <dbReference type="EMBL" id="MBO0950949.1"/>
    </source>
</evidence>
<evidence type="ECO:0000256" key="1">
    <source>
        <dbReference type="ARBA" id="ARBA00006047"/>
    </source>
</evidence>
<dbReference type="NCBIfam" id="TIGR02094">
    <property type="entry name" value="more_P_ylases"/>
    <property type="match status" value="2"/>
</dbReference>
<reference evidence="2 3" key="1">
    <citation type="submission" date="2021-03" db="EMBL/GenBank/DDBJ databases">
        <title>Fibrella sp. HMF5405 genome sequencing and assembly.</title>
        <authorList>
            <person name="Kang H."/>
            <person name="Kim H."/>
            <person name="Bae S."/>
            <person name="Joh K."/>
        </authorList>
    </citation>
    <scope>NUCLEOTIDE SEQUENCE [LARGE SCALE GENOMIC DNA]</scope>
    <source>
        <strain evidence="2 3">HMF5405</strain>
    </source>
</reference>
<dbReference type="RefSeq" id="WP_207330889.1">
    <property type="nucleotide sequence ID" value="NZ_JAFMYW010000006.1"/>
</dbReference>
<proteinExistence type="inferred from homology"/>
<protein>
    <submittedName>
        <fullName evidence="2">Alpha-glucan family phosphorylase</fullName>
    </submittedName>
</protein>
<organism evidence="2 3">
    <name type="scientific">Fibrella forsythiae</name>
    <dbReference type="NCBI Taxonomy" id="2817061"/>
    <lineage>
        <taxon>Bacteria</taxon>
        <taxon>Pseudomonadati</taxon>
        <taxon>Bacteroidota</taxon>
        <taxon>Cytophagia</taxon>
        <taxon>Cytophagales</taxon>
        <taxon>Spirosomataceae</taxon>
        <taxon>Fibrella</taxon>
    </lineage>
</organism>
<dbReference type="PANTHER" id="PTHR42655">
    <property type="entry name" value="GLYCOGEN PHOSPHORYLASE"/>
    <property type="match status" value="1"/>
</dbReference>
<dbReference type="InterPro" id="IPR000811">
    <property type="entry name" value="Glyco_trans_35"/>
</dbReference>
<accession>A0ABS3JLR0</accession>
<dbReference type="InterPro" id="IPR052182">
    <property type="entry name" value="Glycogen/Maltodextrin_Phosph"/>
</dbReference>
<sequence>MATTLPAAFQHPYTIDPRFSKSVAYFSMEFAVDQALKTYSGGLGFLAGSHMKSAFDLKQNLIGIGMLWKQGYYDQVRMPDNSMGVLFREKIYSFLQDTGEYFTINIFGRPVWVRAYYLDPKHFNTAPMFFLTTDVDGNDEQSRSISYRLYDNDPTLKVAQCMVLGLGGAKLLDEIDYSPEVYHFNEAHALSGAFHLYQQLGKSKEALRERLIFTTHTPEEAGNEKHNIHFLDNLSFFGGLTLDEVRELTGIHEDVFNHSLAALRMARRANGVSKLHGEVARKMWGSYPGICDITHVTNAQNYRYWADTQLAETYRHKDAAAMAVRKRAMKQPLLNIIADQAGKLFDPTVLTIVWARRFAAYKRPDLLLHDEERFMRLLNNPNYPIQVIWAGKPYPFDEGAKQNFNKLHYRSHLHPNMAVLTGYELALSKALKDGADVWLNTPVVPREASGTSGMTAAMNGAINLSTNDGWICEFAKPGGNSFIVPEADPQATADIRDAHDRNGLYDLLEQQILPMYYDRPNDWQALVSQSMTDVLAYFTAERMATEYYERVYA</sequence>
<comment type="similarity">
    <text evidence="1">Belongs to the glycogen phosphorylase family.</text>
</comment>
<comment type="caution">
    <text evidence="2">The sequence shown here is derived from an EMBL/GenBank/DDBJ whole genome shotgun (WGS) entry which is preliminary data.</text>
</comment>
<dbReference type="PANTHER" id="PTHR42655:SF1">
    <property type="entry name" value="GLYCOGEN PHOSPHORYLASE"/>
    <property type="match status" value="1"/>
</dbReference>
<dbReference type="EMBL" id="JAFMYW010000006">
    <property type="protein sequence ID" value="MBO0950949.1"/>
    <property type="molecule type" value="Genomic_DNA"/>
</dbReference>
<dbReference type="Pfam" id="PF00343">
    <property type="entry name" value="Phosphorylase"/>
    <property type="match status" value="1"/>
</dbReference>
<keyword evidence="3" id="KW-1185">Reference proteome</keyword>